<dbReference type="Pfam" id="PF00808">
    <property type="entry name" value="CBFD_NFYB_HMF"/>
    <property type="match status" value="1"/>
</dbReference>
<evidence type="ECO:0000313" key="6">
    <source>
        <dbReference type="Proteomes" id="UP000094336"/>
    </source>
</evidence>
<dbReference type="FunFam" id="1.10.20.10:FF:000019">
    <property type="entry name" value="Negative cofactor 2 beta"/>
    <property type="match status" value="1"/>
</dbReference>
<keyword evidence="6" id="KW-1185">Reference proteome</keyword>
<name>A0A1E3QVA4_9ASCO</name>
<dbReference type="GO" id="GO:0051123">
    <property type="term" value="P:RNA polymerase II preinitiation complex assembly"/>
    <property type="evidence" value="ECO:0007669"/>
    <property type="project" value="EnsemblFungi"/>
</dbReference>
<comment type="subcellular location">
    <subcellularLocation>
        <location evidence="1">Nucleus</location>
    </subcellularLocation>
</comment>
<dbReference type="GO" id="GO:0003682">
    <property type="term" value="F:chromatin binding"/>
    <property type="evidence" value="ECO:0007669"/>
    <property type="project" value="EnsemblFungi"/>
</dbReference>
<evidence type="ECO:0000259" key="4">
    <source>
        <dbReference type="Pfam" id="PF00808"/>
    </source>
</evidence>
<sequence length="161" mass="18074">MSEFSGAGNDDLSLPKATVQKIISEIIPPELSFSKDAREALIECCIEFIMILATESNDIAEKEAKKTIASDHVVKALAELGFHNYIEPINKVLDEHKEHAKGKEKKHNKFMKSGLTEEELLKQQEELFRQSRSRLQHQSSSIAVPTVKTEDEDPKIKTEGA</sequence>
<dbReference type="InterPro" id="IPR009072">
    <property type="entry name" value="Histone-fold"/>
</dbReference>
<dbReference type="InterPro" id="IPR042225">
    <property type="entry name" value="Ncb2"/>
</dbReference>
<feature type="region of interest" description="Disordered" evidence="3">
    <location>
        <begin position="128"/>
        <end position="161"/>
    </location>
</feature>
<dbReference type="GO" id="GO:0045944">
    <property type="term" value="P:positive regulation of transcription by RNA polymerase II"/>
    <property type="evidence" value="ECO:0007669"/>
    <property type="project" value="EnsemblFungi"/>
</dbReference>
<evidence type="ECO:0000256" key="2">
    <source>
        <dbReference type="ARBA" id="ARBA00023242"/>
    </source>
</evidence>
<dbReference type="GO" id="GO:0017054">
    <property type="term" value="C:negative cofactor 2 complex"/>
    <property type="evidence" value="ECO:0007669"/>
    <property type="project" value="EnsemblFungi"/>
</dbReference>
<dbReference type="InterPro" id="IPR003958">
    <property type="entry name" value="CBFA_NFYB_domain"/>
</dbReference>
<keyword evidence="2" id="KW-0539">Nucleus</keyword>
<dbReference type="OrthoDB" id="601405at2759"/>
<dbReference type="GO" id="GO:0017055">
    <property type="term" value="P:negative regulation of RNA polymerase II transcription preinitiation complex assembly"/>
    <property type="evidence" value="ECO:0007669"/>
    <property type="project" value="EnsemblFungi"/>
</dbReference>
<dbReference type="GO" id="GO:0016480">
    <property type="term" value="P:negative regulation of transcription by RNA polymerase III"/>
    <property type="evidence" value="ECO:0007669"/>
    <property type="project" value="EnsemblFungi"/>
</dbReference>
<accession>A0A1E3QVA4</accession>
<dbReference type="GO" id="GO:0003714">
    <property type="term" value="F:transcription corepressor activity"/>
    <property type="evidence" value="ECO:0007669"/>
    <property type="project" value="EnsemblFungi"/>
</dbReference>
<dbReference type="RefSeq" id="XP_018986923.1">
    <property type="nucleotide sequence ID" value="XM_019127929.1"/>
</dbReference>
<evidence type="ECO:0000256" key="3">
    <source>
        <dbReference type="SAM" id="MobiDB-lite"/>
    </source>
</evidence>
<dbReference type="Gene3D" id="1.10.20.10">
    <property type="entry name" value="Histone, subunit A"/>
    <property type="match status" value="1"/>
</dbReference>
<evidence type="ECO:0000256" key="1">
    <source>
        <dbReference type="ARBA" id="ARBA00004123"/>
    </source>
</evidence>
<dbReference type="STRING" id="984486.A0A1E3QVA4"/>
<evidence type="ECO:0000313" key="5">
    <source>
        <dbReference type="EMBL" id="ODQ81595.1"/>
    </source>
</evidence>
<feature type="domain" description="Transcription factor CBF/NF-Y/archaeal histone" evidence="4">
    <location>
        <begin position="13"/>
        <end position="77"/>
    </location>
</feature>
<dbReference type="PANTHER" id="PTHR46138">
    <property type="entry name" value="PROTEIN DR1"/>
    <property type="match status" value="1"/>
</dbReference>
<dbReference type="EMBL" id="KV454427">
    <property type="protein sequence ID" value="ODQ81595.1"/>
    <property type="molecule type" value="Genomic_DNA"/>
</dbReference>
<dbReference type="PANTHER" id="PTHR46138:SF1">
    <property type="entry name" value="PROTEIN DR1"/>
    <property type="match status" value="1"/>
</dbReference>
<dbReference type="GO" id="GO:0034605">
    <property type="term" value="P:cellular response to heat"/>
    <property type="evidence" value="ECO:0007669"/>
    <property type="project" value="EnsemblFungi"/>
</dbReference>
<dbReference type="GO" id="GO:0003713">
    <property type="term" value="F:transcription coactivator activity"/>
    <property type="evidence" value="ECO:0007669"/>
    <property type="project" value="EnsemblFungi"/>
</dbReference>
<dbReference type="GO" id="GO:0046982">
    <property type="term" value="F:protein heterodimerization activity"/>
    <property type="evidence" value="ECO:0007669"/>
    <property type="project" value="InterPro"/>
</dbReference>
<dbReference type="CDD" id="cd22905">
    <property type="entry name" value="HFD_Dr1"/>
    <property type="match status" value="1"/>
</dbReference>
<gene>
    <name evidence="5" type="ORF">BABINDRAFT_159868</name>
</gene>
<reference evidence="6" key="1">
    <citation type="submission" date="2016-05" db="EMBL/GenBank/DDBJ databases">
        <title>Comparative genomics of biotechnologically important yeasts.</title>
        <authorList>
            <consortium name="DOE Joint Genome Institute"/>
            <person name="Riley R."/>
            <person name="Haridas S."/>
            <person name="Wolfe K.H."/>
            <person name="Lopes M.R."/>
            <person name="Hittinger C.T."/>
            <person name="Goker M."/>
            <person name="Salamov A."/>
            <person name="Wisecaver J."/>
            <person name="Long T.M."/>
            <person name="Aerts A.L."/>
            <person name="Barry K."/>
            <person name="Choi C."/>
            <person name="Clum A."/>
            <person name="Coughlan A.Y."/>
            <person name="Deshpande S."/>
            <person name="Douglass A.P."/>
            <person name="Hanson S.J."/>
            <person name="Klenk H.-P."/>
            <person name="Labutti K."/>
            <person name="Lapidus A."/>
            <person name="Lindquist E."/>
            <person name="Lipzen A."/>
            <person name="Meier-Kolthoff J.P."/>
            <person name="Ohm R.A."/>
            <person name="Otillar R.P."/>
            <person name="Pangilinan J."/>
            <person name="Peng Y."/>
            <person name="Rokas A."/>
            <person name="Rosa C.A."/>
            <person name="Scheuner C."/>
            <person name="Sibirny A.A."/>
            <person name="Slot J.C."/>
            <person name="Stielow J.B."/>
            <person name="Sun H."/>
            <person name="Kurtzman C.P."/>
            <person name="Blackwell M."/>
            <person name="Grigoriev I.V."/>
            <person name="Jeffries T.W."/>
        </authorList>
    </citation>
    <scope>NUCLEOTIDE SEQUENCE [LARGE SCALE GENOMIC DNA]</scope>
    <source>
        <strain evidence="6">NRRL Y-12698</strain>
    </source>
</reference>
<dbReference type="SUPFAM" id="SSF47113">
    <property type="entry name" value="Histone-fold"/>
    <property type="match status" value="1"/>
</dbReference>
<dbReference type="GO" id="GO:0017025">
    <property type="term" value="F:TBP-class protein binding"/>
    <property type="evidence" value="ECO:0007669"/>
    <property type="project" value="EnsemblFungi"/>
</dbReference>
<dbReference type="GO" id="GO:0001046">
    <property type="term" value="F:core promoter sequence-specific DNA binding"/>
    <property type="evidence" value="ECO:0007669"/>
    <property type="project" value="EnsemblFungi"/>
</dbReference>
<dbReference type="GeneID" id="30145782"/>
<dbReference type="Proteomes" id="UP000094336">
    <property type="component" value="Unassembled WGS sequence"/>
</dbReference>
<dbReference type="AlphaFoldDB" id="A0A1E3QVA4"/>
<dbReference type="GO" id="GO:0016251">
    <property type="term" value="F:RNA polymerase II general transcription initiation factor activity"/>
    <property type="evidence" value="ECO:0007669"/>
    <property type="project" value="TreeGrafter"/>
</dbReference>
<organism evidence="5 6">
    <name type="scientific">Babjeviella inositovora NRRL Y-12698</name>
    <dbReference type="NCBI Taxonomy" id="984486"/>
    <lineage>
        <taxon>Eukaryota</taxon>
        <taxon>Fungi</taxon>
        <taxon>Dikarya</taxon>
        <taxon>Ascomycota</taxon>
        <taxon>Saccharomycotina</taxon>
        <taxon>Pichiomycetes</taxon>
        <taxon>Serinales incertae sedis</taxon>
        <taxon>Babjeviella</taxon>
    </lineage>
</organism>
<protein>
    <recommendedName>
        <fullName evidence="4">Transcription factor CBF/NF-Y/archaeal histone domain-containing protein</fullName>
    </recommendedName>
</protein>
<proteinExistence type="predicted"/>